<feature type="compositionally biased region" description="Acidic residues" evidence="5">
    <location>
        <begin position="417"/>
        <end position="428"/>
    </location>
</feature>
<dbReference type="GO" id="GO:0016020">
    <property type="term" value="C:membrane"/>
    <property type="evidence" value="ECO:0007669"/>
    <property type="project" value="UniProtKB-SubCell"/>
</dbReference>
<comment type="caution">
    <text evidence="8">The sequence shown here is derived from an EMBL/GenBank/DDBJ whole genome shotgun (WGS) entry which is preliminary data.</text>
</comment>
<dbReference type="PANTHER" id="PTHR10783">
    <property type="entry name" value="XENOTROPIC AND POLYTROPIC RETROVIRUS RECEPTOR 1-RELATED"/>
    <property type="match status" value="1"/>
</dbReference>
<feature type="region of interest" description="Disordered" evidence="5">
    <location>
        <begin position="395"/>
        <end position="428"/>
    </location>
</feature>
<protein>
    <recommendedName>
        <fullName evidence="7">EXS domain-containing protein</fullName>
    </recommendedName>
</protein>
<feature type="transmembrane region" description="Helical" evidence="6">
    <location>
        <begin position="95"/>
        <end position="114"/>
    </location>
</feature>
<feature type="compositionally biased region" description="Polar residues" evidence="5">
    <location>
        <begin position="395"/>
        <end position="409"/>
    </location>
</feature>
<dbReference type="AlphaFoldDB" id="A0A8H7S7Z0"/>
<evidence type="ECO:0000313" key="9">
    <source>
        <dbReference type="Proteomes" id="UP000646827"/>
    </source>
</evidence>
<keyword evidence="3 6" id="KW-1133">Transmembrane helix</keyword>
<name>A0A8H7S7Z0_9FUNG</name>
<feature type="transmembrane region" description="Helical" evidence="6">
    <location>
        <begin position="71"/>
        <end position="89"/>
    </location>
</feature>
<keyword evidence="4 6" id="KW-0472">Membrane</keyword>
<dbReference type="EMBL" id="JAEPRB010000029">
    <property type="protein sequence ID" value="KAG2225329.1"/>
    <property type="molecule type" value="Genomic_DNA"/>
</dbReference>
<reference evidence="8 9" key="1">
    <citation type="submission" date="2020-12" db="EMBL/GenBank/DDBJ databases">
        <title>Metabolic potential, ecology and presence of endohyphal bacteria is reflected in genomic diversity of Mucoromycotina.</title>
        <authorList>
            <person name="Muszewska A."/>
            <person name="Okrasinska A."/>
            <person name="Steczkiewicz K."/>
            <person name="Drgas O."/>
            <person name="Orlowska M."/>
            <person name="Perlinska-Lenart U."/>
            <person name="Aleksandrzak-Piekarczyk T."/>
            <person name="Szatraj K."/>
            <person name="Zielenkiewicz U."/>
            <person name="Pilsyk S."/>
            <person name="Malc E."/>
            <person name="Mieczkowski P."/>
            <person name="Kruszewska J.S."/>
            <person name="Biernat P."/>
            <person name="Pawlowska J."/>
        </authorList>
    </citation>
    <scope>NUCLEOTIDE SEQUENCE [LARGE SCALE GENOMIC DNA]</scope>
    <source>
        <strain evidence="8 9">CBS 142.35</strain>
    </source>
</reference>
<feature type="domain" description="EXS" evidence="7">
    <location>
        <begin position="173"/>
        <end position="405"/>
    </location>
</feature>
<keyword evidence="2 6" id="KW-0812">Transmembrane</keyword>
<evidence type="ECO:0000256" key="2">
    <source>
        <dbReference type="ARBA" id="ARBA00022692"/>
    </source>
</evidence>
<evidence type="ECO:0000256" key="6">
    <source>
        <dbReference type="SAM" id="Phobius"/>
    </source>
</evidence>
<dbReference type="InterPro" id="IPR004342">
    <property type="entry name" value="EXS_C"/>
</dbReference>
<dbReference type="GO" id="GO:0005737">
    <property type="term" value="C:cytoplasm"/>
    <property type="evidence" value="ECO:0007669"/>
    <property type="project" value="TreeGrafter"/>
</dbReference>
<keyword evidence="9" id="KW-1185">Reference proteome</keyword>
<feature type="transmembrane region" description="Helical" evidence="6">
    <location>
        <begin position="24"/>
        <end position="45"/>
    </location>
</feature>
<evidence type="ECO:0000256" key="5">
    <source>
        <dbReference type="SAM" id="MobiDB-lite"/>
    </source>
</evidence>
<dbReference type="Pfam" id="PF03124">
    <property type="entry name" value="EXS"/>
    <property type="match status" value="1"/>
</dbReference>
<evidence type="ECO:0000256" key="1">
    <source>
        <dbReference type="ARBA" id="ARBA00004141"/>
    </source>
</evidence>
<sequence>MDTDGGGGGIMQHSMVDNVLPSAIYRPIVIFCIGLWGWGLNLYLLNKQHIDPAQLLLIHGVEKNSPLHQPIFGLATIATGLIICNVWWYNWISPWHWTPILCYVFAFLLVLWPGKNLYRKERERFIRVLRRILSPNLFSKVYFGDVILADILTSFSNVFGDLFSTCCSATTNENPCYRDVLVPLLISLPYMIRLRQCLSEYIDSGGECKRHLWNALKYASAFPVIIISASQKKADRYIAATGSVPSTWWVSDTGLFRLWMLFVFLNSMYSFWWDISMDWSLINVSASSRTTMMTSHAHQHHIRHYTTPIVRFRRHFHFNEAGLYYAAMIIDFLLRTTWSLKIGSHLYARRLAGSIFMMQLLEVVRRWVWVIFRMESEWVKRTMASLPTDNSTMLAMDPINNTGNTSGATSKLMPIREEEDDDNEDNTT</sequence>
<comment type="subcellular location">
    <subcellularLocation>
        <location evidence="1">Membrane</location>
        <topology evidence="1">Multi-pass membrane protein</topology>
    </subcellularLocation>
</comment>
<proteinExistence type="predicted"/>
<dbReference type="PROSITE" id="PS51380">
    <property type="entry name" value="EXS"/>
    <property type="match status" value="1"/>
</dbReference>
<evidence type="ECO:0000313" key="8">
    <source>
        <dbReference type="EMBL" id="KAG2225329.1"/>
    </source>
</evidence>
<evidence type="ECO:0000256" key="4">
    <source>
        <dbReference type="ARBA" id="ARBA00023136"/>
    </source>
</evidence>
<evidence type="ECO:0000259" key="7">
    <source>
        <dbReference type="PROSITE" id="PS51380"/>
    </source>
</evidence>
<dbReference type="Proteomes" id="UP000646827">
    <property type="component" value="Unassembled WGS sequence"/>
</dbReference>
<accession>A0A8H7S7Z0</accession>
<feature type="transmembrane region" description="Helical" evidence="6">
    <location>
        <begin position="255"/>
        <end position="273"/>
    </location>
</feature>
<dbReference type="OrthoDB" id="2159384at2759"/>
<evidence type="ECO:0000256" key="3">
    <source>
        <dbReference type="ARBA" id="ARBA00022989"/>
    </source>
</evidence>
<feature type="non-terminal residue" evidence="8">
    <location>
        <position position="1"/>
    </location>
</feature>
<gene>
    <name evidence="8" type="ORF">INT45_005573</name>
</gene>
<organism evidence="8 9">
    <name type="scientific">Circinella minor</name>
    <dbReference type="NCBI Taxonomy" id="1195481"/>
    <lineage>
        <taxon>Eukaryota</taxon>
        <taxon>Fungi</taxon>
        <taxon>Fungi incertae sedis</taxon>
        <taxon>Mucoromycota</taxon>
        <taxon>Mucoromycotina</taxon>
        <taxon>Mucoromycetes</taxon>
        <taxon>Mucorales</taxon>
        <taxon>Lichtheimiaceae</taxon>
        <taxon>Circinella</taxon>
    </lineage>
</organism>
<dbReference type="PANTHER" id="PTHR10783:SF46">
    <property type="entry name" value="PROTEIN ERD1 HOMOLOG 2"/>
    <property type="match status" value="1"/>
</dbReference>